<gene>
    <name evidence="2" type="ORF">DKG75_03320</name>
</gene>
<dbReference type="InterPro" id="IPR035437">
    <property type="entry name" value="SNase_OB-fold_sf"/>
</dbReference>
<dbReference type="InterPro" id="IPR016071">
    <property type="entry name" value="Staphylococal_nuclease_OB-fold"/>
</dbReference>
<feature type="domain" description="TNase-like" evidence="1">
    <location>
        <begin position="18"/>
        <end position="125"/>
    </location>
</feature>
<evidence type="ECO:0000259" key="1">
    <source>
        <dbReference type="PROSITE" id="PS50830"/>
    </source>
</evidence>
<name>A0A317EBI3_9PROT</name>
<dbReference type="Proteomes" id="UP000246077">
    <property type="component" value="Unassembled WGS sequence"/>
</dbReference>
<protein>
    <submittedName>
        <fullName evidence="2">Nuclease</fullName>
    </submittedName>
</protein>
<proteinExistence type="predicted"/>
<dbReference type="OrthoDB" id="309040at2"/>
<organism evidence="2 3">
    <name type="scientific">Zavarzinia compransoris</name>
    <dbReference type="NCBI Taxonomy" id="1264899"/>
    <lineage>
        <taxon>Bacteria</taxon>
        <taxon>Pseudomonadati</taxon>
        <taxon>Pseudomonadota</taxon>
        <taxon>Alphaproteobacteria</taxon>
        <taxon>Rhodospirillales</taxon>
        <taxon>Zavarziniaceae</taxon>
        <taxon>Zavarzinia</taxon>
    </lineage>
</organism>
<dbReference type="Pfam" id="PF00565">
    <property type="entry name" value="SNase"/>
    <property type="match status" value="1"/>
</dbReference>
<dbReference type="PROSITE" id="PS50830">
    <property type="entry name" value="TNASE_3"/>
    <property type="match status" value="1"/>
</dbReference>
<dbReference type="SMART" id="SM00318">
    <property type="entry name" value="SNc"/>
    <property type="match status" value="1"/>
</dbReference>
<keyword evidence="3" id="KW-1185">Reference proteome</keyword>
<dbReference type="AlphaFoldDB" id="A0A317EBI3"/>
<dbReference type="EMBL" id="QGLF01000001">
    <property type="protein sequence ID" value="PWR24091.1"/>
    <property type="molecule type" value="Genomic_DNA"/>
</dbReference>
<dbReference type="Gene3D" id="2.40.50.90">
    <property type="match status" value="1"/>
</dbReference>
<dbReference type="SUPFAM" id="SSF50199">
    <property type="entry name" value="Staphylococcal nuclease"/>
    <property type="match status" value="1"/>
</dbReference>
<evidence type="ECO:0000313" key="2">
    <source>
        <dbReference type="EMBL" id="PWR24091.1"/>
    </source>
</evidence>
<comment type="caution">
    <text evidence="2">The sequence shown here is derived from an EMBL/GenBank/DDBJ whole genome shotgun (WGS) entry which is preliminary data.</text>
</comment>
<evidence type="ECO:0000313" key="3">
    <source>
        <dbReference type="Proteomes" id="UP000246077"/>
    </source>
</evidence>
<sequence length="134" mass="14331">MITRPDTLAGRLHDSMPGPFTAQVIEVVDGDTLEVRVQIWLGQEVITRVRMTGIDTPELRGQCDAEKARAREAKALLARLVAPGTVILRDVTYDKYGGRVLAAVSGADGRGLADQMIGAGLARPYQGGGRAGWC</sequence>
<accession>A0A317EBI3</accession>
<reference evidence="3" key="1">
    <citation type="submission" date="2018-05" db="EMBL/GenBank/DDBJ databases">
        <title>Zavarzinia sp. HR-AS.</title>
        <authorList>
            <person name="Lee Y."/>
            <person name="Jeon C.O."/>
        </authorList>
    </citation>
    <scope>NUCLEOTIDE SEQUENCE [LARGE SCALE GENOMIC DNA]</scope>
    <source>
        <strain evidence="3">DSM 1231</strain>
    </source>
</reference>